<keyword evidence="1" id="KW-1133">Transmembrane helix</keyword>
<proteinExistence type="predicted"/>
<dbReference type="Pfam" id="PF09990">
    <property type="entry name" value="DUF2231"/>
    <property type="match status" value="1"/>
</dbReference>
<accession>A0A839Z5H9</accession>
<feature type="transmembrane region" description="Helical" evidence="1">
    <location>
        <begin position="98"/>
        <end position="119"/>
    </location>
</feature>
<dbReference type="AlphaFoldDB" id="A0A839Z5H9"/>
<feature type="signal peptide" evidence="2">
    <location>
        <begin position="1"/>
        <end position="23"/>
    </location>
</feature>
<feature type="transmembrane region" description="Helical" evidence="1">
    <location>
        <begin position="191"/>
        <end position="209"/>
    </location>
</feature>
<sequence length="223" mass="23947">MNRFFRLKAAILALFLLAGPAPAHEGHKEDMTDAEMAQMEAMANQLGMPSPEEMIHHEGEEMHAPAPPPISAEEALQAAIEKNRATSASDFLGRLHPVAAHFPIALLLVAFLAELALMARPGLGLEPTVRFLVAGGAIGAALAALLGWFAAGWRLSDRSEILAIHRWNGTGIALVALVTAWFALRDAGRTRLRIGLFILAAALIMQGYYGGEMVFGPNHMGIR</sequence>
<evidence type="ECO:0000256" key="2">
    <source>
        <dbReference type="SAM" id="SignalP"/>
    </source>
</evidence>
<organism evidence="4 5">
    <name type="scientific">Sphingomicrobium lutaoense</name>
    <dbReference type="NCBI Taxonomy" id="515949"/>
    <lineage>
        <taxon>Bacteria</taxon>
        <taxon>Pseudomonadati</taxon>
        <taxon>Pseudomonadota</taxon>
        <taxon>Alphaproteobacteria</taxon>
        <taxon>Sphingomonadales</taxon>
        <taxon>Sphingomonadaceae</taxon>
        <taxon>Sphingomicrobium</taxon>
    </lineage>
</organism>
<feature type="chain" id="PRO_5032369586" evidence="2">
    <location>
        <begin position="24"/>
        <end position="223"/>
    </location>
</feature>
<evidence type="ECO:0000259" key="3">
    <source>
        <dbReference type="Pfam" id="PF09990"/>
    </source>
</evidence>
<name>A0A839Z5H9_9SPHN</name>
<feature type="transmembrane region" description="Helical" evidence="1">
    <location>
        <begin position="131"/>
        <end position="151"/>
    </location>
</feature>
<keyword evidence="1" id="KW-0812">Transmembrane</keyword>
<dbReference type="EMBL" id="JACICF010000002">
    <property type="protein sequence ID" value="MBB3764925.1"/>
    <property type="molecule type" value="Genomic_DNA"/>
</dbReference>
<evidence type="ECO:0000313" key="4">
    <source>
        <dbReference type="EMBL" id="MBB3764925.1"/>
    </source>
</evidence>
<keyword evidence="1" id="KW-0472">Membrane</keyword>
<evidence type="ECO:0000256" key="1">
    <source>
        <dbReference type="SAM" id="Phobius"/>
    </source>
</evidence>
<comment type="caution">
    <text evidence="4">The sequence shown here is derived from an EMBL/GenBank/DDBJ whole genome shotgun (WGS) entry which is preliminary data.</text>
</comment>
<keyword evidence="2" id="KW-0732">Signal</keyword>
<dbReference type="Proteomes" id="UP000578569">
    <property type="component" value="Unassembled WGS sequence"/>
</dbReference>
<feature type="transmembrane region" description="Helical" evidence="1">
    <location>
        <begin position="163"/>
        <end position="184"/>
    </location>
</feature>
<evidence type="ECO:0000313" key="5">
    <source>
        <dbReference type="Proteomes" id="UP000578569"/>
    </source>
</evidence>
<keyword evidence="5" id="KW-1185">Reference proteome</keyword>
<gene>
    <name evidence="4" type="ORF">FHS50_001987</name>
</gene>
<reference evidence="4 5" key="1">
    <citation type="submission" date="2020-08" db="EMBL/GenBank/DDBJ databases">
        <title>Genomic Encyclopedia of Type Strains, Phase IV (KMG-IV): sequencing the most valuable type-strain genomes for metagenomic binning, comparative biology and taxonomic classification.</title>
        <authorList>
            <person name="Goeker M."/>
        </authorList>
    </citation>
    <scope>NUCLEOTIDE SEQUENCE [LARGE SCALE GENOMIC DNA]</scope>
    <source>
        <strain evidence="4 5">DSM 24194</strain>
    </source>
</reference>
<dbReference type="InterPro" id="IPR019251">
    <property type="entry name" value="DUF2231_TM"/>
</dbReference>
<protein>
    <submittedName>
        <fullName evidence="4">Putative membrane protein</fullName>
    </submittedName>
</protein>
<feature type="domain" description="DUF2231" evidence="3">
    <location>
        <begin position="95"/>
        <end position="215"/>
    </location>
</feature>
<dbReference type="RefSeq" id="WP_183934279.1">
    <property type="nucleotide sequence ID" value="NZ_JACICF010000002.1"/>
</dbReference>